<evidence type="ECO:0000259" key="8">
    <source>
        <dbReference type="Pfam" id="PF01494"/>
    </source>
</evidence>
<dbReference type="InterPro" id="IPR010971">
    <property type="entry name" value="UbiH/COQ6"/>
</dbReference>
<dbReference type="NCBIfam" id="NF005691">
    <property type="entry name" value="PRK07494.1"/>
    <property type="match status" value="1"/>
</dbReference>
<dbReference type="GO" id="GO:0006744">
    <property type="term" value="P:ubiquinone biosynthetic process"/>
    <property type="evidence" value="ECO:0007669"/>
    <property type="project" value="UniProtKB-UniPathway"/>
</dbReference>
<name>A0A1X4NMN6_9RHOB</name>
<dbReference type="GO" id="GO:0016705">
    <property type="term" value="F:oxidoreductase activity, acting on paired donors, with incorporation or reduction of molecular oxygen"/>
    <property type="evidence" value="ECO:0007669"/>
    <property type="project" value="InterPro"/>
</dbReference>
<dbReference type="NCBIfam" id="TIGR01988">
    <property type="entry name" value="Ubi-OHases"/>
    <property type="match status" value="1"/>
</dbReference>
<organism evidence="9 10">
    <name type="scientific">Marivita geojedonensis</name>
    <dbReference type="NCBI Taxonomy" id="1123756"/>
    <lineage>
        <taxon>Bacteria</taxon>
        <taxon>Pseudomonadati</taxon>
        <taxon>Pseudomonadota</taxon>
        <taxon>Alphaproteobacteria</taxon>
        <taxon>Rhodobacterales</taxon>
        <taxon>Roseobacteraceae</taxon>
        <taxon>Marivita</taxon>
    </lineage>
</organism>
<evidence type="ECO:0000313" key="10">
    <source>
        <dbReference type="Proteomes" id="UP000193926"/>
    </source>
</evidence>
<dbReference type="Gene3D" id="3.50.50.60">
    <property type="entry name" value="FAD/NAD(P)-binding domain"/>
    <property type="match status" value="2"/>
</dbReference>
<dbReference type="Pfam" id="PF01494">
    <property type="entry name" value="FAD_binding_3"/>
    <property type="match status" value="1"/>
</dbReference>
<dbReference type="SUPFAM" id="SSF51905">
    <property type="entry name" value="FAD/NAD(P)-binding domain"/>
    <property type="match status" value="1"/>
</dbReference>
<accession>A0A1X4NMN6</accession>
<dbReference type="InterPro" id="IPR051205">
    <property type="entry name" value="UbiH/COQ6_monooxygenase"/>
</dbReference>
<evidence type="ECO:0000256" key="3">
    <source>
        <dbReference type="ARBA" id="ARBA00005349"/>
    </source>
</evidence>
<evidence type="ECO:0000256" key="4">
    <source>
        <dbReference type="ARBA" id="ARBA00022630"/>
    </source>
</evidence>
<evidence type="ECO:0000256" key="7">
    <source>
        <dbReference type="ARBA" id="ARBA00023033"/>
    </source>
</evidence>
<keyword evidence="6" id="KW-0560">Oxidoreductase</keyword>
<evidence type="ECO:0000256" key="6">
    <source>
        <dbReference type="ARBA" id="ARBA00023002"/>
    </source>
</evidence>
<evidence type="ECO:0000313" key="9">
    <source>
        <dbReference type="EMBL" id="OSQ51705.1"/>
    </source>
</evidence>
<dbReference type="GO" id="GO:0071949">
    <property type="term" value="F:FAD binding"/>
    <property type="evidence" value="ECO:0007669"/>
    <property type="project" value="InterPro"/>
</dbReference>
<dbReference type="OrthoDB" id="9796623at2"/>
<dbReference type="PANTHER" id="PTHR43876:SF7">
    <property type="entry name" value="UBIQUINONE BIOSYNTHESIS MONOOXYGENASE COQ6, MITOCHONDRIAL"/>
    <property type="match status" value="1"/>
</dbReference>
<dbReference type="InterPro" id="IPR002938">
    <property type="entry name" value="FAD-bd"/>
</dbReference>
<dbReference type="PRINTS" id="PR00420">
    <property type="entry name" value="RNGMNOXGNASE"/>
</dbReference>
<dbReference type="PANTHER" id="PTHR43876">
    <property type="entry name" value="UBIQUINONE BIOSYNTHESIS MONOOXYGENASE COQ6, MITOCHONDRIAL"/>
    <property type="match status" value="1"/>
</dbReference>
<evidence type="ECO:0000256" key="1">
    <source>
        <dbReference type="ARBA" id="ARBA00001974"/>
    </source>
</evidence>
<dbReference type="RefSeq" id="WP_085636065.1">
    <property type="nucleotide sequence ID" value="NZ_JFKC01000004.1"/>
</dbReference>
<dbReference type="STRING" id="1123756.MGEO_07260"/>
<keyword evidence="7" id="KW-0503">Monooxygenase</keyword>
<feature type="domain" description="FAD-binding" evidence="8">
    <location>
        <begin position="4"/>
        <end position="344"/>
    </location>
</feature>
<proteinExistence type="inferred from homology"/>
<comment type="pathway">
    <text evidence="2">Cofactor biosynthesis; ubiquinone biosynthesis.</text>
</comment>
<dbReference type="Proteomes" id="UP000193926">
    <property type="component" value="Unassembled WGS sequence"/>
</dbReference>
<reference evidence="9 10" key="1">
    <citation type="submission" date="2014-03" db="EMBL/GenBank/DDBJ databases">
        <title>The draft genome sequence of Marivita geojedonensis KCTC 23882.</title>
        <authorList>
            <person name="Lai Q."/>
            <person name="Shao Z."/>
        </authorList>
    </citation>
    <scope>NUCLEOTIDE SEQUENCE [LARGE SCALE GENOMIC DNA]</scope>
    <source>
        <strain evidence="9 10">DPG-138</strain>
    </source>
</reference>
<gene>
    <name evidence="9" type="ORF">MGEO_07260</name>
</gene>
<comment type="cofactor">
    <cofactor evidence="1">
        <name>FAD</name>
        <dbReference type="ChEBI" id="CHEBI:57692"/>
    </cofactor>
</comment>
<keyword evidence="10" id="KW-1185">Reference proteome</keyword>
<dbReference type="EMBL" id="JFKC01000004">
    <property type="protein sequence ID" value="OSQ51705.1"/>
    <property type="molecule type" value="Genomic_DNA"/>
</dbReference>
<keyword evidence="5" id="KW-0274">FAD</keyword>
<sequence length="398" mass="42856">MDHDIVVSGGGIAGLAAAAAFGADGYSVLCLDPAPPVTERDAVGADLRTTAFLQPAQAFLDEIGLWARLSDHAMPLQIMRIVDAGGEVPEPRVTKEFNASDISDEPFGWNLPNWLLRREFLAHLESLETVTFRAGVGTTSLFTREAEARVGLSDGTKVRCRLVVAADGRNSPMRKAAGIEVQTTRFGQKALAFAVTHPIPHNNVSTEIHRTGGPFTFVPLPDLDGTPSSAIVWMEEGPKAEALMALDPEAFEAEMTTRSCGLFGPLKLASRRTIWPIISQHADRLSGERIALVAEAAHVVPPIGAQGLNMSLKDLSTLRDLARQAGGDIGSRHMLDAYHRQRIADIRARVAGITLLNRTSMLSAQPLRDIRAKGLDALYTLKPVRKTLMQLGLGARGA</sequence>
<dbReference type="InterPro" id="IPR036188">
    <property type="entry name" value="FAD/NAD-bd_sf"/>
</dbReference>
<evidence type="ECO:0000256" key="5">
    <source>
        <dbReference type="ARBA" id="ARBA00022827"/>
    </source>
</evidence>
<keyword evidence="4" id="KW-0285">Flavoprotein</keyword>
<protein>
    <submittedName>
        <fullName evidence="9">2-octaprenyl-6-methoxyphenyl hydroxylase</fullName>
    </submittedName>
</protein>
<comment type="similarity">
    <text evidence="3">Belongs to the UbiH/COQ6 family.</text>
</comment>
<dbReference type="AlphaFoldDB" id="A0A1X4NMN6"/>
<dbReference type="UniPathway" id="UPA00232"/>
<comment type="caution">
    <text evidence="9">The sequence shown here is derived from an EMBL/GenBank/DDBJ whole genome shotgun (WGS) entry which is preliminary data.</text>
</comment>
<evidence type="ECO:0000256" key="2">
    <source>
        <dbReference type="ARBA" id="ARBA00004749"/>
    </source>
</evidence>
<dbReference type="GO" id="GO:0004497">
    <property type="term" value="F:monooxygenase activity"/>
    <property type="evidence" value="ECO:0007669"/>
    <property type="project" value="UniProtKB-KW"/>
</dbReference>